<dbReference type="CDD" id="cd00060">
    <property type="entry name" value="FHA"/>
    <property type="match status" value="1"/>
</dbReference>
<dbReference type="RefSeq" id="WP_218322387.1">
    <property type="nucleotide sequence ID" value="NZ_JAEEGC010000119.1"/>
</dbReference>
<protein>
    <submittedName>
        <fullName evidence="3">FHA domain-containing protein</fullName>
    </submittedName>
</protein>
<evidence type="ECO:0000313" key="4">
    <source>
        <dbReference type="Proteomes" id="UP000694308"/>
    </source>
</evidence>
<evidence type="ECO:0000256" key="1">
    <source>
        <dbReference type="SAM" id="Phobius"/>
    </source>
</evidence>
<keyword evidence="4" id="KW-1185">Reference proteome</keyword>
<accession>A0A949TZ59</accession>
<dbReference type="AlphaFoldDB" id="A0A949TZ59"/>
<dbReference type="Pfam" id="PF00498">
    <property type="entry name" value="FHA"/>
    <property type="match status" value="1"/>
</dbReference>
<organism evidence="3 4">
    <name type="scientific">Clostridium thailandense</name>
    <dbReference type="NCBI Taxonomy" id="2794346"/>
    <lineage>
        <taxon>Bacteria</taxon>
        <taxon>Bacillati</taxon>
        <taxon>Bacillota</taxon>
        <taxon>Clostridia</taxon>
        <taxon>Eubacteriales</taxon>
        <taxon>Clostridiaceae</taxon>
        <taxon>Clostridium</taxon>
    </lineage>
</organism>
<feature type="transmembrane region" description="Helical" evidence="1">
    <location>
        <begin position="34"/>
        <end position="56"/>
    </location>
</feature>
<proteinExistence type="predicted"/>
<reference evidence="3" key="1">
    <citation type="submission" date="2020-12" db="EMBL/GenBank/DDBJ databases">
        <title>Clostridium thailandense sp. nov., a novel acetogenic bacterium isolated from peat land soil in Thailand.</title>
        <authorList>
            <person name="Chaikitkaew S."/>
            <person name="Birkeland N.K."/>
        </authorList>
    </citation>
    <scope>NUCLEOTIDE SEQUENCE</scope>
    <source>
        <strain evidence="3">PL3</strain>
    </source>
</reference>
<keyword evidence="1" id="KW-1133">Transmembrane helix</keyword>
<dbReference type="InterPro" id="IPR000253">
    <property type="entry name" value="FHA_dom"/>
</dbReference>
<comment type="caution">
    <text evidence="3">The sequence shown here is derived from an EMBL/GenBank/DDBJ whole genome shotgun (WGS) entry which is preliminary data.</text>
</comment>
<keyword evidence="1" id="KW-0812">Transmembrane</keyword>
<evidence type="ECO:0000313" key="3">
    <source>
        <dbReference type="EMBL" id="MBV7275333.1"/>
    </source>
</evidence>
<gene>
    <name evidence="3" type="ORF">I6U48_20750</name>
</gene>
<dbReference type="EMBL" id="JAEEGC010000119">
    <property type="protein sequence ID" value="MBV7275333.1"/>
    <property type="molecule type" value="Genomic_DNA"/>
</dbReference>
<sequence length="206" mass="23358">MQRIPDYLNIVKNIKKYVMLKKLEQYSESTERDISIIAIDTLIALSVIAAACYIYFINHNRILKISISIVILLGVIFYIIKISLYVRSNGKREPGITTLILIDGKGSYSTEWEIQGKKSLLIGKNTRNSEVDIDLSNTEYSTLVSKQHAILNFAANNWFIEDIGSCNGVGIKKMDEVSKKKIEKDIPYKLDSGDIIYIANTKIFVK</sequence>
<dbReference type="Proteomes" id="UP000694308">
    <property type="component" value="Unassembled WGS sequence"/>
</dbReference>
<name>A0A949TZ59_9CLOT</name>
<feature type="transmembrane region" description="Helical" evidence="1">
    <location>
        <begin position="62"/>
        <end position="84"/>
    </location>
</feature>
<keyword evidence="1" id="KW-0472">Membrane</keyword>
<feature type="domain" description="FHA" evidence="2">
    <location>
        <begin position="120"/>
        <end position="176"/>
    </location>
</feature>
<evidence type="ECO:0000259" key="2">
    <source>
        <dbReference type="PROSITE" id="PS50006"/>
    </source>
</evidence>
<dbReference type="PROSITE" id="PS50006">
    <property type="entry name" value="FHA_DOMAIN"/>
    <property type="match status" value="1"/>
</dbReference>